<evidence type="ECO:0008006" key="4">
    <source>
        <dbReference type="Google" id="ProtNLM"/>
    </source>
</evidence>
<evidence type="ECO:0000256" key="1">
    <source>
        <dbReference type="SAM" id="MobiDB-lite"/>
    </source>
</evidence>
<evidence type="ECO:0000313" key="3">
    <source>
        <dbReference type="Proteomes" id="UP001499987"/>
    </source>
</evidence>
<dbReference type="EMBL" id="BAAALD010000015">
    <property type="protein sequence ID" value="GAA1079121.1"/>
    <property type="molecule type" value="Genomic_DNA"/>
</dbReference>
<gene>
    <name evidence="2" type="ORF">GCM10009663_21580</name>
</gene>
<feature type="region of interest" description="Disordered" evidence="1">
    <location>
        <begin position="39"/>
        <end position="68"/>
    </location>
</feature>
<sequence>METSEPGTRPHRVLTGFVLLLVLVFGGAFALGRAVGPVAPGLRPATGGTPGTGHPGGGMPGHAAGAAR</sequence>
<proteinExistence type="predicted"/>
<keyword evidence="3" id="KW-1185">Reference proteome</keyword>
<protein>
    <recommendedName>
        <fullName evidence="4">Class F sortase</fullName>
    </recommendedName>
</protein>
<dbReference type="Proteomes" id="UP001499987">
    <property type="component" value="Unassembled WGS sequence"/>
</dbReference>
<evidence type="ECO:0000313" key="2">
    <source>
        <dbReference type="EMBL" id="GAA1079121.1"/>
    </source>
</evidence>
<reference evidence="3" key="1">
    <citation type="journal article" date="2019" name="Int. J. Syst. Evol. Microbiol.">
        <title>The Global Catalogue of Microorganisms (GCM) 10K type strain sequencing project: providing services to taxonomists for standard genome sequencing and annotation.</title>
        <authorList>
            <consortium name="The Broad Institute Genomics Platform"/>
            <consortium name="The Broad Institute Genome Sequencing Center for Infectious Disease"/>
            <person name="Wu L."/>
            <person name="Ma J."/>
        </authorList>
    </citation>
    <scope>NUCLEOTIDE SEQUENCE [LARGE SCALE GENOMIC DNA]</scope>
    <source>
        <strain evidence="3">JCM 13002</strain>
    </source>
</reference>
<comment type="caution">
    <text evidence="2">The sequence shown here is derived from an EMBL/GenBank/DDBJ whole genome shotgun (WGS) entry which is preliminary data.</text>
</comment>
<feature type="compositionally biased region" description="Gly residues" evidence="1">
    <location>
        <begin position="48"/>
        <end position="60"/>
    </location>
</feature>
<organism evidence="2 3">
    <name type="scientific">Kitasatospora arboriphila</name>
    <dbReference type="NCBI Taxonomy" id="258052"/>
    <lineage>
        <taxon>Bacteria</taxon>
        <taxon>Bacillati</taxon>
        <taxon>Actinomycetota</taxon>
        <taxon>Actinomycetes</taxon>
        <taxon>Kitasatosporales</taxon>
        <taxon>Streptomycetaceae</taxon>
        <taxon>Kitasatospora</taxon>
    </lineage>
</organism>
<accession>A0ABP4E1W7</accession>
<name>A0ABP4E1W7_9ACTN</name>